<dbReference type="PANTHER" id="PTHR11403:SF10">
    <property type="entry name" value="CYTOCHROME C OXIDASE"/>
    <property type="match status" value="1"/>
</dbReference>
<dbReference type="STRING" id="76947.GCA_002080435_01343"/>
<feature type="transmembrane region" description="Helical" evidence="7">
    <location>
        <begin position="107"/>
        <end position="125"/>
    </location>
</feature>
<dbReference type="InterPro" id="IPR013833">
    <property type="entry name" value="Cyt_c_oxidase_su3_a-hlx"/>
</dbReference>
<keyword evidence="3 6" id="KW-0812">Transmembrane</keyword>
<keyword evidence="4 7" id="KW-1133">Transmembrane helix</keyword>
<evidence type="ECO:0000256" key="3">
    <source>
        <dbReference type="ARBA" id="ARBA00022692"/>
    </source>
</evidence>
<comment type="similarity">
    <text evidence="2 6">Belongs to the cytochrome c oxidase subunit 3 family.</text>
</comment>
<dbReference type="PANTHER" id="PTHR11403">
    <property type="entry name" value="CYTOCHROME C OXIDASE SUBUNIT III"/>
    <property type="match status" value="1"/>
</dbReference>
<comment type="subcellular location">
    <subcellularLocation>
        <location evidence="6">Cell membrane</location>
        <topology evidence="6">Multi-pass membrane protein</topology>
    </subcellularLocation>
    <subcellularLocation>
        <location evidence="1">Membrane</location>
        <topology evidence="1">Multi-pass membrane protein</topology>
    </subcellularLocation>
</comment>
<reference evidence="9" key="1">
    <citation type="submission" date="2014-08" db="EMBL/GenBank/DDBJ databases">
        <title>Draft genome sequences of Sphingobium herbicidovorans.</title>
        <authorList>
            <person name="Gan H.M."/>
            <person name="Gan H.Y."/>
            <person name="Savka M.A."/>
        </authorList>
    </citation>
    <scope>NUCLEOTIDE SEQUENCE [LARGE SCALE GENOMIC DNA]</scope>
    <source>
        <strain evidence="9">NBRC 16415</strain>
    </source>
</reference>
<feature type="transmembrane region" description="Helical" evidence="7">
    <location>
        <begin position="76"/>
        <end position="95"/>
    </location>
</feature>
<sequence length="199" mass="21921">MTILSRLAEKSWEPASDRDPVVPSRSRPSAGSVGLAVYLAVAMVMFSLLGAAYFMRMGLHASMGHADDWIPMPDPPLLWINSAILVASSVAWEIARRSDAEGPWVRASIAGTALGLFFLVGQWILWRQYQAGGYYLASNPANAFFYLLTALHAIHILVGLVAGARVLAERNRAHVRLCAIYWHFLLFIWILIAALLVST</sequence>
<name>A0A086PAM3_SPHHM</name>
<dbReference type="GO" id="GO:0019646">
    <property type="term" value="P:aerobic electron transport chain"/>
    <property type="evidence" value="ECO:0007669"/>
    <property type="project" value="InterPro"/>
</dbReference>
<evidence type="ECO:0000256" key="4">
    <source>
        <dbReference type="ARBA" id="ARBA00022989"/>
    </source>
</evidence>
<organism evidence="9 10">
    <name type="scientific">Sphingobium herbicidovorans (strain ATCC 700291 / DSM 11019 / CCUG 56400 / KCTC 2939 / LMG 18315 / NBRC 16415 / MH)</name>
    <name type="common">Sphingomonas herbicidovorans</name>
    <dbReference type="NCBI Taxonomy" id="1219045"/>
    <lineage>
        <taxon>Bacteria</taxon>
        <taxon>Pseudomonadati</taxon>
        <taxon>Pseudomonadota</taxon>
        <taxon>Alphaproteobacteria</taxon>
        <taxon>Sphingomonadales</taxon>
        <taxon>Sphingomonadaceae</taxon>
        <taxon>Sphingobium</taxon>
    </lineage>
</organism>
<feature type="transmembrane region" description="Helical" evidence="7">
    <location>
        <begin position="145"/>
        <end position="168"/>
    </location>
</feature>
<dbReference type="GO" id="GO:0005886">
    <property type="term" value="C:plasma membrane"/>
    <property type="evidence" value="ECO:0007669"/>
    <property type="project" value="UniProtKB-SubCell"/>
</dbReference>
<dbReference type="InterPro" id="IPR035973">
    <property type="entry name" value="Cyt_c_oxidase_su3-like_sf"/>
</dbReference>
<dbReference type="PATRIC" id="fig|1219045.3.peg.1679"/>
<keyword evidence="10" id="KW-1185">Reference proteome</keyword>
<accession>A0A086PAM3</accession>
<evidence type="ECO:0000256" key="6">
    <source>
        <dbReference type="RuleBase" id="RU003376"/>
    </source>
</evidence>
<comment type="caution">
    <text evidence="9">The sequence shown here is derived from an EMBL/GenBank/DDBJ whole genome shotgun (WGS) entry which is preliminary data.</text>
</comment>
<dbReference type="Proteomes" id="UP000024284">
    <property type="component" value="Unassembled WGS sequence"/>
</dbReference>
<dbReference type="eggNOG" id="COG1845">
    <property type="taxonomic scope" value="Bacteria"/>
</dbReference>
<evidence type="ECO:0000256" key="2">
    <source>
        <dbReference type="ARBA" id="ARBA00010581"/>
    </source>
</evidence>
<feature type="transmembrane region" description="Helical" evidence="7">
    <location>
        <begin position="35"/>
        <end position="56"/>
    </location>
</feature>
<gene>
    <name evidence="9" type="ORF">BV98_001645</name>
</gene>
<evidence type="ECO:0000256" key="5">
    <source>
        <dbReference type="ARBA" id="ARBA00023136"/>
    </source>
</evidence>
<feature type="transmembrane region" description="Helical" evidence="7">
    <location>
        <begin position="180"/>
        <end position="198"/>
    </location>
</feature>
<evidence type="ECO:0000313" key="10">
    <source>
        <dbReference type="Proteomes" id="UP000024284"/>
    </source>
</evidence>
<dbReference type="OrthoDB" id="9808200at2"/>
<dbReference type="RefSeq" id="WP_037464566.1">
    <property type="nucleotide sequence ID" value="NZ_BCZD01000005.1"/>
</dbReference>
<dbReference type="PROSITE" id="PS50253">
    <property type="entry name" value="COX3"/>
    <property type="match status" value="1"/>
</dbReference>
<evidence type="ECO:0000259" key="8">
    <source>
        <dbReference type="PROSITE" id="PS50253"/>
    </source>
</evidence>
<dbReference type="Gene3D" id="1.20.120.80">
    <property type="entry name" value="Cytochrome c oxidase, subunit III, four-helix bundle"/>
    <property type="match status" value="1"/>
</dbReference>
<feature type="domain" description="Heme-copper oxidase subunit III family profile" evidence="8">
    <location>
        <begin position="33"/>
        <end position="199"/>
    </location>
</feature>
<proteinExistence type="inferred from homology"/>
<dbReference type="InterPro" id="IPR000298">
    <property type="entry name" value="Cyt_c_oxidase-like_su3"/>
</dbReference>
<keyword evidence="5 7" id="KW-0472">Membrane</keyword>
<dbReference type="InterPro" id="IPR024791">
    <property type="entry name" value="Cyt_c/ubiquinol_Oxase_su3"/>
</dbReference>
<dbReference type="AlphaFoldDB" id="A0A086PAM3"/>
<dbReference type="SUPFAM" id="SSF81452">
    <property type="entry name" value="Cytochrome c oxidase subunit III-like"/>
    <property type="match status" value="1"/>
</dbReference>
<evidence type="ECO:0000256" key="7">
    <source>
        <dbReference type="SAM" id="Phobius"/>
    </source>
</evidence>
<dbReference type="GO" id="GO:0004129">
    <property type="term" value="F:cytochrome-c oxidase activity"/>
    <property type="evidence" value="ECO:0007669"/>
    <property type="project" value="InterPro"/>
</dbReference>
<evidence type="ECO:0000313" key="9">
    <source>
        <dbReference type="EMBL" id="KFG90441.1"/>
    </source>
</evidence>
<protein>
    <submittedName>
        <fullName evidence="9">Cytochrome c oxidase subunit III</fullName>
    </submittedName>
</protein>
<dbReference type="EMBL" id="JFZA02000012">
    <property type="protein sequence ID" value="KFG90441.1"/>
    <property type="molecule type" value="Genomic_DNA"/>
</dbReference>
<evidence type="ECO:0000256" key="1">
    <source>
        <dbReference type="ARBA" id="ARBA00004141"/>
    </source>
</evidence>